<evidence type="ECO:0000256" key="8">
    <source>
        <dbReference type="ARBA" id="ARBA00023235"/>
    </source>
</evidence>
<dbReference type="Pfam" id="PF05697">
    <property type="entry name" value="Trigger_N"/>
    <property type="match status" value="1"/>
</dbReference>
<keyword evidence="11" id="KW-0963">Cytoplasm</keyword>
<dbReference type="PANTHER" id="PTHR30560:SF3">
    <property type="entry name" value="TRIGGER FACTOR-LIKE PROTEIN TIG, CHLOROPLASTIC"/>
    <property type="match status" value="1"/>
</dbReference>
<evidence type="ECO:0000313" key="15">
    <source>
        <dbReference type="EMBL" id="OGC40541.1"/>
    </source>
</evidence>
<keyword evidence="12" id="KW-0175">Coiled coil</keyword>
<dbReference type="Gene3D" id="3.30.70.1050">
    <property type="entry name" value="Trigger factor ribosome-binding domain"/>
    <property type="match status" value="1"/>
</dbReference>
<comment type="similarity">
    <text evidence="2 11">Belongs to the FKBP-type PPIase family. Tig subfamily.</text>
</comment>
<dbReference type="GO" id="GO:0015031">
    <property type="term" value="P:protein transport"/>
    <property type="evidence" value="ECO:0007669"/>
    <property type="project" value="UniProtKB-UniRule"/>
</dbReference>
<protein>
    <recommendedName>
        <fullName evidence="4 11">Trigger factor</fullName>
        <shortName evidence="11">TF</shortName>
        <ecNumber evidence="3 11">5.2.1.8</ecNumber>
    </recommendedName>
    <alternativeName>
        <fullName evidence="10 11">PPIase</fullName>
    </alternativeName>
</protein>
<evidence type="ECO:0000256" key="10">
    <source>
        <dbReference type="ARBA" id="ARBA00029986"/>
    </source>
</evidence>
<name>A0A1F4U6L1_UNCSA</name>
<reference evidence="15 16" key="1">
    <citation type="journal article" date="2016" name="Nat. Commun.">
        <title>Thousands of microbial genomes shed light on interconnected biogeochemical processes in an aquifer system.</title>
        <authorList>
            <person name="Anantharaman K."/>
            <person name="Brown C.T."/>
            <person name="Hug L.A."/>
            <person name="Sharon I."/>
            <person name="Castelle C.J."/>
            <person name="Probst A.J."/>
            <person name="Thomas B.C."/>
            <person name="Singh A."/>
            <person name="Wilkins M.J."/>
            <person name="Karaoz U."/>
            <person name="Brodie E.L."/>
            <person name="Williams K.H."/>
            <person name="Hubbard S.S."/>
            <person name="Banfield J.F."/>
        </authorList>
    </citation>
    <scope>NUCLEOTIDE SEQUENCE [LARGE SCALE GENOMIC DNA]</scope>
</reference>
<evidence type="ECO:0000256" key="5">
    <source>
        <dbReference type="ARBA" id="ARBA00022618"/>
    </source>
</evidence>
<comment type="domain">
    <text evidence="11">Consists of 3 domains; the N-terminus binds the ribosome, the middle domain has PPIase activity, while the C-terminus has intrinsic chaperone activity on its own.</text>
</comment>
<dbReference type="SUPFAM" id="SSF109998">
    <property type="entry name" value="Triger factor/SurA peptide-binding domain-like"/>
    <property type="match status" value="1"/>
</dbReference>
<dbReference type="Gene3D" id="3.10.50.40">
    <property type="match status" value="1"/>
</dbReference>
<dbReference type="InterPro" id="IPR037041">
    <property type="entry name" value="Trigger_fac_C_sf"/>
</dbReference>
<evidence type="ECO:0000259" key="14">
    <source>
        <dbReference type="Pfam" id="PF05698"/>
    </source>
</evidence>
<evidence type="ECO:0000256" key="3">
    <source>
        <dbReference type="ARBA" id="ARBA00013194"/>
    </source>
</evidence>
<comment type="catalytic activity">
    <reaction evidence="1 11">
        <text>[protein]-peptidylproline (omega=180) = [protein]-peptidylproline (omega=0)</text>
        <dbReference type="Rhea" id="RHEA:16237"/>
        <dbReference type="Rhea" id="RHEA-COMP:10747"/>
        <dbReference type="Rhea" id="RHEA-COMP:10748"/>
        <dbReference type="ChEBI" id="CHEBI:83833"/>
        <dbReference type="ChEBI" id="CHEBI:83834"/>
        <dbReference type="EC" id="5.2.1.8"/>
    </reaction>
</comment>
<dbReference type="InterPro" id="IPR036611">
    <property type="entry name" value="Trigger_fac_ribosome-bd_sf"/>
</dbReference>
<dbReference type="InterPro" id="IPR005215">
    <property type="entry name" value="Trig_fac"/>
</dbReference>
<dbReference type="GO" id="GO:0043022">
    <property type="term" value="F:ribosome binding"/>
    <property type="evidence" value="ECO:0007669"/>
    <property type="project" value="TreeGrafter"/>
</dbReference>
<evidence type="ECO:0000256" key="2">
    <source>
        <dbReference type="ARBA" id="ARBA00005464"/>
    </source>
</evidence>
<dbReference type="GO" id="GO:0003755">
    <property type="term" value="F:peptidyl-prolyl cis-trans isomerase activity"/>
    <property type="evidence" value="ECO:0007669"/>
    <property type="project" value="UniProtKB-UniRule"/>
</dbReference>
<dbReference type="NCBIfam" id="TIGR00115">
    <property type="entry name" value="tig"/>
    <property type="match status" value="1"/>
</dbReference>
<feature type="coiled-coil region" evidence="12">
    <location>
        <begin position="260"/>
        <end position="289"/>
    </location>
</feature>
<keyword evidence="8 11" id="KW-0413">Isomerase</keyword>
<evidence type="ECO:0000313" key="16">
    <source>
        <dbReference type="Proteomes" id="UP000179242"/>
    </source>
</evidence>
<dbReference type="SUPFAM" id="SSF54534">
    <property type="entry name" value="FKBP-like"/>
    <property type="match status" value="1"/>
</dbReference>
<feature type="domain" description="Trigger factor ribosome-binding bacterial" evidence="13">
    <location>
        <begin position="1"/>
        <end position="141"/>
    </location>
</feature>
<dbReference type="HAMAP" id="MF_00303">
    <property type="entry name" value="Trigger_factor_Tig"/>
    <property type="match status" value="1"/>
</dbReference>
<dbReference type="Pfam" id="PF05698">
    <property type="entry name" value="Trigger_C"/>
    <property type="match status" value="1"/>
</dbReference>
<evidence type="ECO:0000256" key="12">
    <source>
        <dbReference type="SAM" id="Coils"/>
    </source>
</evidence>
<keyword evidence="7 11" id="KW-0143">Chaperone</keyword>
<dbReference type="SUPFAM" id="SSF102735">
    <property type="entry name" value="Trigger factor ribosome-binding domain"/>
    <property type="match status" value="1"/>
</dbReference>
<sequence length="418" mass="47583">MKILKNERDGNKVTLEIEESAEEFTKAINDTLNETVQDMKIPGFRKGKAPRSIVEKNINQEAVDNHSAQNLIGDLYPQIIRDLKISPVDYPKIELKQLERGKPLIFSIEIEVYPEIKLGNYKGLKAEKKSTEVKEEDVLNVMGDLQNRLAKWVEVKDRAVKEGDVVDLTLQAEAGTPWPRDLQFYPVGSKYISAEFDSELVGLTLEQEKEFKIQFKEDYPVKEVAGKEISFKVKLLKISEKELLPLDDEFAKKISKHGTLAEFKAELTKNLEEEKREEAEADLKNQLLDEVSKNTDIEVPRPLVDNEIQIMLDELKASLSHSNLTMENYLKSVEKSEEDVISEFVKPATARVKGKMILKAVAEAEKLEVAEKELKEELARYSGGEKLTEGQLDYVKDYLLRRKALDFLINNATISRGG</sequence>
<dbReference type="GO" id="GO:0051301">
    <property type="term" value="P:cell division"/>
    <property type="evidence" value="ECO:0007669"/>
    <property type="project" value="UniProtKB-KW"/>
</dbReference>
<evidence type="ECO:0000256" key="7">
    <source>
        <dbReference type="ARBA" id="ARBA00023186"/>
    </source>
</evidence>
<feature type="domain" description="Trigger factor C-terminal" evidence="14">
    <location>
        <begin position="259"/>
        <end position="409"/>
    </location>
</feature>
<evidence type="ECO:0000256" key="9">
    <source>
        <dbReference type="ARBA" id="ARBA00023306"/>
    </source>
</evidence>
<dbReference type="Proteomes" id="UP000179242">
    <property type="component" value="Unassembled WGS sequence"/>
</dbReference>
<evidence type="ECO:0000256" key="4">
    <source>
        <dbReference type="ARBA" id="ARBA00016902"/>
    </source>
</evidence>
<keyword evidence="5 11" id="KW-0132">Cell division</keyword>
<keyword evidence="6 11" id="KW-0697">Rotamase</keyword>
<dbReference type="PANTHER" id="PTHR30560">
    <property type="entry name" value="TRIGGER FACTOR CHAPERONE AND PEPTIDYL-PROLYL CIS/TRANS ISOMERASE"/>
    <property type="match status" value="1"/>
</dbReference>
<dbReference type="InterPro" id="IPR008881">
    <property type="entry name" value="Trigger_fac_ribosome-bd_bac"/>
</dbReference>
<dbReference type="GO" id="GO:0043335">
    <property type="term" value="P:protein unfolding"/>
    <property type="evidence" value="ECO:0007669"/>
    <property type="project" value="TreeGrafter"/>
</dbReference>
<evidence type="ECO:0000256" key="11">
    <source>
        <dbReference type="HAMAP-Rule" id="MF_00303"/>
    </source>
</evidence>
<accession>A0A1F4U6L1</accession>
<dbReference type="InterPro" id="IPR008880">
    <property type="entry name" value="Trigger_fac_C"/>
</dbReference>
<keyword evidence="9 11" id="KW-0131">Cell cycle</keyword>
<proteinExistence type="inferred from homology"/>
<organism evidence="15 16">
    <name type="scientific">candidate division WOR-1 bacterium RIFOXYC2_FULL_46_14</name>
    <dbReference type="NCBI Taxonomy" id="1802587"/>
    <lineage>
        <taxon>Bacteria</taxon>
        <taxon>Bacillati</taxon>
        <taxon>Saganbacteria</taxon>
    </lineage>
</organism>
<dbReference type="GO" id="GO:0044183">
    <property type="term" value="F:protein folding chaperone"/>
    <property type="evidence" value="ECO:0007669"/>
    <property type="project" value="TreeGrafter"/>
</dbReference>
<evidence type="ECO:0000256" key="1">
    <source>
        <dbReference type="ARBA" id="ARBA00000971"/>
    </source>
</evidence>
<evidence type="ECO:0000259" key="13">
    <source>
        <dbReference type="Pfam" id="PF05697"/>
    </source>
</evidence>
<dbReference type="PIRSF" id="PIRSF003095">
    <property type="entry name" value="Trigger_factor"/>
    <property type="match status" value="1"/>
</dbReference>
<dbReference type="EC" id="5.2.1.8" evidence="3 11"/>
<dbReference type="Gene3D" id="1.10.3120.10">
    <property type="entry name" value="Trigger factor, C-terminal domain"/>
    <property type="match status" value="1"/>
</dbReference>
<dbReference type="GO" id="GO:0051083">
    <property type="term" value="P:'de novo' cotranslational protein folding"/>
    <property type="evidence" value="ECO:0007669"/>
    <property type="project" value="TreeGrafter"/>
</dbReference>
<dbReference type="AlphaFoldDB" id="A0A1F4U6L1"/>
<dbReference type="EMBL" id="MEUJ01000003">
    <property type="protein sequence ID" value="OGC40541.1"/>
    <property type="molecule type" value="Genomic_DNA"/>
</dbReference>
<evidence type="ECO:0000256" key="6">
    <source>
        <dbReference type="ARBA" id="ARBA00023110"/>
    </source>
</evidence>
<comment type="subcellular location">
    <subcellularLocation>
        <location evidence="11">Cytoplasm</location>
    </subcellularLocation>
    <text evidence="11">About half TF is bound to the ribosome near the polypeptide exit tunnel while the other half is free in the cytoplasm.</text>
</comment>
<dbReference type="GO" id="GO:0005737">
    <property type="term" value="C:cytoplasm"/>
    <property type="evidence" value="ECO:0007669"/>
    <property type="project" value="UniProtKB-SubCell"/>
</dbReference>
<gene>
    <name evidence="11" type="primary">tig</name>
    <name evidence="15" type="ORF">A2438_05935</name>
</gene>
<comment type="function">
    <text evidence="11">Involved in protein export. Acts as a chaperone by maintaining the newly synthesized protein in an open conformation. Functions as a peptidyl-prolyl cis-trans isomerase.</text>
</comment>
<comment type="caution">
    <text evidence="15">The sequence shown here is derived from an EMBL/GenBank/DDBJ whole genome shotgun (WGS) entry which is preliminary data.</text>
</comment>
<dbReference type="InterPro" id="IPR046357">
    <property type="entry name" value="PPIase_dom_sf"/>
</dbReference>
<dbReference type="InterPro" id="IPR027304">
    <property type="entry name" value="Trigger_fact/SurA_dom_sf"/>
</dbReference>